<evidence type="ECO:0000313" key="2">
    <source>
        <dbReference type="EMBL" id="MDP8568290.1"/>
    </source>
</evidence>
<reference evidence="3" key="1">
    <citation type="journal article" date="2019" name="Int. J. Syst. Evol. Microbiol.">
        <title>The Global Catalogue of Microorganisms (GCM) 10K type strain sequencing project: providing services to taxonomists for standard genome sequencing and annotation.</title>
        <authorList>
            <consortium name="The Broad Institute Genomics Platform"/>
            <consortium name="The Broad Institute Genome Sequencing Center for Infectious Disease"/>
            <person name="Wu L."/>
            <person name="Ma J."/>
        </authorList>
    </citation>
    <scope>NUCLEOTIDE SEQUENCE [LARGE SCALE GENOMIC DNA]</scope>
    <source>
        <strain evidence="3">VKM B-3159</strain>
    </source>
</reference>
<protein>
    <submittedName>
        <fullName evidence="2">M15 family metallopeptidase</fullName>
    </submittedName>
</protein>
<evidence type="ECO:0000313" key="3">
    <source>
        <dbReference type="Proteomes" id="UP001225906"/>
    </source>
</evidence>
<dbReference type="RefSeq" id="WP_306390011.1">
    <property type="nucleotide sequence ID" value="NZ_JAVCAP010000021.1"/>
</dbReference>
<evidence type="ECO:0000259" key="1">
    <source>
        <dbReference type="Pfam" id="PF13539"/>
    </source>
</evidence>
<dbReference type="EMBL" id="JAVCAP010000021">
    <property type="protein sequence ID" value="MDP8568290.1"/>
    <property type="molecule type" value="Genomic_DNA"/>
</dbReference>
<organism evidence="2 3">
    <name type="scientific">Methylophilus aquaticus</name>
    <dbReference type="NCBI Taxonomy" id="1971610"/>
    <lineage>
        <taxon>Bacteria</taxon>
        <taxon>Pseudomonadati</taxon>
        <taxon>Pseudomonadota</taxon>
        <taxon>Betaproteobacteria</taxon>
        <taxon>Nitrosomonadales</taxon>
        <taxon>Methylophilaceae</taxon>
        <taxon>Methylophilus</taxon>
    </lineage>
</organism>
<gene>
    <name evidence="2" type="ORF">Q9291_10560</name>
</gene>
<dbReference type="SUPFAM" id="SSF55166">
    <property type="entry name" value="Hedgehog/DD-peptidase"/>
    <property type="match status" value="1"/>
</dbReference>
<keyword evidence="3" id="KW-1185">Reference proteome</keyword>
<dbReference type="InterPro" id="IPR039561">
    <property type="entry name" value="Peptidase_M15C"/>
</dbReference>
<dbReference type="InterPro" id="IPR009045">
    <property type="entry name" value="Zn_M74/Hedgehog-like"/>
</dbReference>
<proteinExistence type="predicted"/>
<dbReference type="Gene3D" id="3.30.1380.10">
    <property type="match status" value="1"/>
</dbReference>
<name>A0ABT9JUL8_9PROT</name>
<feature type="domain" description="Peptidase M15C" evidence="1">
    <location>
        <begin position="120"/>
        <end position="180"/>
    </location>
</feature>
<accession>A0ABT9JUL8</accession>
<dbReference type="CDD" id="cd14845">
    <property type="entry name" value="L-Ala-D-Glu_peptidase_like"/>
    <property type="match status" value="1"/>
</dbReference>
<comment type="caution">
    <text evidence="2">The sequence shown here is derived from an EMBL/GenBank/DDBJ whole genome shotgun (WGS) entry which is preliminary data.</text>
</comment>
<dbReference type="Pfam" id="PF13539">
    <property type="entry name" value="Peptidase_M15_4"/>
    <property type="match status" value="1"/>
</dbReference>
<dbReference type="Proteomes" id="UP001225906">
    <property type="component" value="Unassembled WGS sequence"/>
</dbReference>
<sequence length="206" mass="23461">MSFKLFTSDILFFQRVLRAEGLYLGKLDGDWGPKTEKAVNQFLEKSDQIKHQFGMFDVRTEACIATLATLAQQQARICIRHMLDRGLIARIISGTRTYEEQNILYRKGRFSNPGPRVTNARGGESNHNFGVAWDIGLFTATGGYLADGIQYTQAGQAGKSAQTEWGGEWTKFVDKPHYQLRLPLPVSELRKRFEEGSLHYQDLLRR</sequence>